<evidence type="ECO:0000256" key="1">
    <source>
        <dbReference type="SAM" id="SignalP"/>
    </source>
</evidence>
<evidence type="ECO:0000313" key="2">
    <source>
        <dbReference type="EMBL" id="VVD00299.1"/>
    </source>
</evidence>
<accession>A0A5E4QSY9</accession>
<sequence length="290" mass="32590">MLYLTLFCASLVIVRAKINIDIITNKTSEVTAQFSGYDISVISDSDINLFNLNRKQLKVAVRKHFKATPQNVYLKSPTPWNDMYKSNNWEQVSRILSIKSITVKEDKQKPTIVLSQDFENFSNSTVKVNTALSQSVENTITTSWITNKEWTVSQEISYDINVIFAKFAGSTGFSWTTTWGKSEEKSETTTIGATSAVETELKPGQSVSAVLSANRRSIRMEITYLATLRGNVAVHFNKRLNGHHFYGPSIISVMKNGEMETEITIVENINIGIFVDHSLKVYDKITGQPL</sequence>
<dbReference type="CDD" id="cd20235">
    <property type="entry name" value="PFM_spherulin-2a-like"/>
    <property type="match status" value="1"/>
</dbReference>
<evidence type="ECO:0008006" key="4">
    <source>
        <dbReference type="Google" id="ProtNLM"/>
    </source>
</evidence>
<organism evidence="2 3">
    <name type="scientific">Leptidea sinapis</name>
    <dbReference type="NCBI Taxonomy" id="189913"/>
    <lineage>
        <taxon>Eukaryota</taxon>
        <taxon>Metazoa</taxon>
        <taxon>Ecdysozoa</taxon>
        <taxon>Arthropoda</taxon>
        <taxon>Hexapoda</taxon>
        <taxon>Insecta</taxon>
        <taxon>Pterygota</taxon>
        <taxon>Neoptera</taxon>
        <taxon>Endopterygota</taxon>
        <taxon>Lepidoptera</taxon>
        <taxon>Glossata</taxon>
        <taxon>Ditrysia</taxon>
        <taxon>Papilionoidea</taxon>
        <taxon>Pieridae</taxon>
        <taxon>Dismorphiinae</taxon>
        <taxon>Leptidea</taxon>
    </lineage>
</organism>
<keyword evidence="3" id="KW-1185">Reference proteome</keyword>
<dbReference type="EMBL" id="FZQP02004601">
    <property type="protein sequence ID" value="VVD00299.1"/>
    <property type="molecule type" value="Genomic_DNA"/>
</dbReference>
<gene>
    <name evidence="2" type="ORF">LSINAPIS_LOCUS10970</name>
</gene>
<feature type="chain" id="PRO_5022908231" description="Follicular epithelium yolk protein subunit" evidence="1">
    <location>
        <begin position="17"/>
        <end position="290"/>
    </location>
</feature>
<proteinExistence type="predicted"/>
<evidence type="ECO:0000313" key="3">
    <source>
        <dbReference type="Proteomes" id="UP000324832"/>
    </source>
</evidence>
<name>A0A5E4QSY9_9NEOP</name>
<keyword evidence="1" id="KW-0732">Signal</keyword>
<dbReference type="Proteomes" id="UP000324832">
    <property type="component" value="Unassembled WGS sequence"/>
</dbReference>
<reference evidence="2 3" key="1">
    <citation type="submission" date="2017-07" db="EMBL/GenBank/DDBJ databases">
        <authorList>
            <person name="Talla V."/>
            <person name="Backstrom N."/>
        </authorList>
    </citation>
    <scope>NUCLEOTIDE SEQUENCE [LARGE SCALE GENOMIC DNA]</scope>
</reference>
<dbReference type="Gene3D" id="2.170.15.10">
    <property type="entry name" value="Proaerolysin, chain A, domain 3"/>
    <property type="match status" value="1"/>
</dbReference>
<feature type="signal peptide" evidence="1">
    <location>
        <begin position="1"/>
        <end position="16"/>
    </location>
</feature>
<protein>
    <recommendedName>
        <fullName evidence="4">Follicular epithelium yolk protein subunit</fullName>
    </recommendedName>
</protein>
<dbReference type="AlphaFoldDB" id="A0A5E4QSY9"/>